<evidence type="ECO:0000313" key="6">
    <source>
        <dbReference type="EMBL" id="CAF3746712.1"/>
    </source>
</evidence>
<dbReference type="EMBL" id="CAJNYT010002477">
    <property type="protein sequence ID" value="CAF3470793.1"/>
    <property type="molecule type" value="Genomic_DNA"/>
</dbReference>
<evidence type="ECO:0000313" key="4">
    <source>
        <dbReference type="EMBL" id="CAF3470793.1"/>
    </source>
</evidence>
<sequence>MIRGNTILCVLFTVLVIQARTSIGQPMKPSDLKALLRKALEVDFCARMVPVTRPIPLRFRRTLAKQQFQCLITLD</sequence>
<protein>
    <submittedName>
        <fullName evidence="4">Uncharacterized protein</fullName>
    </submittedName>
</protein>
<dbReference type="Proteomes" id="UP000663865">
    <property type="component" value="Unassembled WGS sequence"/>
</dbReference>
<organism evidence="4 7">
    <name type="scientific">Rotaria socialis</name>
    <dbReference type="NCBI Taxonomy" id="392032"/>
    <lineage>
        <taxon>Eukaryota</taxon>
        <taxon>Metazoa</taxon>
        <taxon>Spiralia</taxon>
        <taxon>Gnathifera</taxon>
        <taxon>Rotifera</taxon>
        <taxon>Eurotatoria</taxon>
        <taxon>Bdelloidea</taxon>
        <taxon>Philodinida</taxon>
        <taxon>Philodinidae</taxon>
        <taxon>Rotaria</taxon>
    </lineage>
</organism>
<gene>
    <name evidence="6" type="ORF">FME351_LOCUS30597</name>
    <name evidence="4" type="ORF">GRG538_LOCUS15640</name>
    <name evidence="3" type="ORF">KIK155_LOCUS10306</name>
    <name evidence="5" type="ORF">LUA448_LOCUS27326</name>
    <name evidence="2" type="ORF">TIS948_LOCUS7912</name>
</gene>
<feature type="signal peptide" evidence="1">
    <location>
        <begin position="1"/>
        <end position="24"/>
    </location>
</feature>
<evidence type="ECO:0000313" key="7">
    <source>
        <dbReference type="Proteomes" id="UP000663872"/>
    </source>
</evidence>
<dbReference type="AlphaFoldDB" id="A0A818F7F2"/>
<evidence type="ECO:0000256" key="1">
    <source>
        <dbReference type="SAM" id="SignalP"/>
    </source>
</evidence>
<dbReference type="Proteomes" id="UP000663833">
    <property type="component" value="Unassembled WGS sequence"/>
</dbReference>
<dbReference type="Proteomes" id="UP000663872">
    <property type="component" value="Unassembled WGS sequence"/>
</dbReference>
<keyword evidence="1" id="KW-0732">Signal</keyword>
<evidence type="ECO:0000313" key="5">
    <source>
        <dbReference type="EMBL" id="CAF3538220.1"/>
    </source>
</evidence>
<comment type="caution">
    <text evidence="4">The sequence shown here is derived from an EMBL/GenBank/DDBJ whole genome shotgun (WGS) entry which is preliminary data.</text>
</comment>
<dbReference type="EMBL" id="CAJNXB010000982">
    <property type="protein sequence ID" value="CAF3119463.1"/>
    <property type="molecule type" value="Genomic_DNA"/>
</dbReference>
<proteinExistence type="predicted"/>
<dbReference type="Proteomes" id="UP000663869">
    <property type="component" value="Unassembled WGS sequence"/>
</dbReference>
<dbReference type="Proteomes" id="UP000663825">
    <property type="component" value="Unassembled WGS sequence"/>
</dbReference>
<name>A0A818F7F2_9BILA</name>
<feature type="chain" id="PRO_5036233016" evidence="1">
    <location>
        <begin position="25"/>
        <end position="75"/>
    </location>
</feature>
<evidence type="ECO:0000313" key="3">
    <source>
        <dbReference type="EMBL" id="CAF3425056.1"/>
    </source>
</evidence>
<dbReference type="EMBL" id="CAJNYV010001489">
    <property type="protein sequence ID" value="CAF3425056.1"/>
    <property type="molecule type" value="Genomic_DNA"/>
</dbReference>
<dbReference type="OrthoDB" id="10009794at2759"/>
<accession>A0A818F7F2</accession>
<evidence type="ECO:0000313" key="2">
    <source>
        <dbReference type="EMBL" id="CAF3119463.1"/>
    </source>
</evidence>
<dbReference type="EMBL" id="CAJNYD010003699">
    <property type="protein sequence ID" value="CAF3538220.1"/>
    <property type="molecule type" value="Genomic_DNA"/>
</dbReference>
<reference evidence="4" key="1">
    <citation type="submission" date="2021-02" db="EMBL/GenBank/DDBJ databases">
        <authorList>
            <person name="Nowell W R."/>
        </authorList>
    </citation>
    <scope>NUCLEOTIDE SEQUENCE</scope>
</reference>
<dbReference type="EMBL" id="CAJNYU010004350">
    <property type="protein sequence ID" value="CAF3746712.1"/>
    <property type="molecule type" value="Genomic_DNA"/>
</dbReference>